<reference evidence="2" key="1">
    <citation type="journal article" date="2017" name="Front. Plant Sci.">
        <title>Climate Clever Clovers: New Paradigm to Reduce the Environmental Footprint of Ruminants by Breeding Low Methanogenic Forages Utilizing Haplotype Variation.</title>
        <authorList>
            <person name="Kaur P."/>
            <person name="Appels R."/>
            <person name="Bayer P.E."/>
            <person name="Keeble-Gagnere G."/>
            <person name="Wang J."/>
            <person name="Hirakawa H."/>
            <person name="Shirasawa K."/>
            <person name="Vercoe P."/>
            <person name="Stefanova K."/>
            <person name="Durmic Z."/>
            <person name="Nichols P."/>
            <person name="Revell C."/>
            <person name="Isobe S.N."/>
            <person name="Edwards D."/>
            <person name="Erskine W."/>
        </authorList>
    </citation>
    <scope>NUCLEOTIDE SEQUENCE [LARGE SCALE GENOMIC DNA]</scope>
    <source>
        <strain evidence="2">cv. Daliak</strain>
    </source>
</reference>
<keyword evidence="2" id="KW-1185">Reference proteome</keyword>
<proteinExistence type="predicted"/>
<dbReference type="Proteomes" id="UP000242715">
    <property type="component" value="Unassembled WGS sequence"/>
</dbReference>
<dbReference type="AlphaFoldDB" id="A0A2Z6NVU0"/>
<accession>A0A2Z6NVU0</accession>
<evidence type="ECO:0000313" key="2">
    <source>
        <dbReference type="Proteomes" id="UP000242715"/>
    </source>
</evidence>
<gene>
    <name evidence="1" type="ORF">TSUD_348770</name>
</gene>
<organism evidence="1 2">
    <name type="scientific">Trifolium subterraneum</name>
    <name type="common">Subterranean clover</name>
    <dbReference type="NCBI Taxonomy" id="3900"/>
    <lineage>
        <taxon>Eukaryota</taxon>
        <taxon>Viridiplantae</taxon>
        <taxon>Streptophyta</taxon>
        <taxon>Embryophyta</taxon>
        <taxon>Tracheophyta</taxon>
        <taxon>Spermatophyta</taxon>
        <taxon>Magnoliopsida</taxon>
        <taxon>eudicotyledons</taxon>
        <taxon>Gunneridae</taxon>
        <taxon>Pentapetalae</taxon>
        <taxon>rosids</taxon>
        <taxon>fabids</taxon>
        <taxon>Fabales</taxon>
        <taxon>Fabaceae</taxon>
        <taxon>Papilionoideae</taxon>
        <taxon>50 kb inversion clade</taxon>
        <taxon>NPAAA clade</taxon>
        <taxon>Hologalegina</taxon>
        <taxon>IRL clade</taxon>
        <taxon>Trifolieae</taxon>
        <taxon>Trifolium</taxon>
    </lineage>
</organism>
<evidence type="ECO:0000313" key="1">
    <source>
        <dbReference type="EMBL" id="GAU40940.1"/>
    </source>
</evidence>
<name>A0A2Z6NVU0_TRISU</name>
<dbReference type="OrthoDB" id="10467068at2759"/>
<dbReference type="EMBL" id="DF973834">
    <property type="protein sequence ID" value="GAU40940.1"/>
    <property type="molecule type" value="Genomic_DNA"/>
</dbReference>
<protein>
    <submittedName>
        <fullName evidence="1">Uncharacterized protein</fullName>
    </submittedName>
</protein>
<sequence>MEMDLCFVCNEPFSVDHALKHKGIRYKVIEMDEEVERHLSEKFQPEASSKDNHHQIDFHKESVVHDDDMSKVAMNNVDDDFSNFHQSVDVISIDPVSITVDEQKEMVLPAIDISTNSAISQPCYDILSSAKSSPRQC</sequence>